<feature type="region of interest" description="Disordered" evidence="1">
    <location>
        <begin position="207"/>
        <end position="237"/>
    </location>
</feature>
<comment type="caution">
    <text evidence="2">The sequence shown here is derived from an EMBL/GenBank/DDBJ whole genome shotgun (WGS) entry which is preliminary data.</text>
</comment>
<keyword evidence="3" id="KW-1185">Reference proteome</keyword>
<feature type="compositionally biased region" description="Polar residues" evidence="1">
    <location>
        <begin position="208"/>
        <end position="227"/>
    </location>
</feature>
<evidence type="ECO:0000256" key="1">
    <source>
        <dbReference type="SAM" id="MobiDB-lite"/>
    </source>
</evidence>
<evidence type="ECO:0000313" key="2">
    <source>
        <dbReference type="EMBL" id="OBS20603.1"/>
    </source>
</evidence>
<proteinExistence type="predicted"/>
<sequence>MNLWHHSDKVEQAATHIVHQDRLLSSYCRLYLKAVQEPLHYDQDPSKQETQRRHEDAVSLLSLVVNGLYEYRQSLALVLYNAVCKKRFLLSGSTKVSSARRSRIAKLVVDGLRYEPIAIAEDSTVLHPGVFLKYHKQSLQLPDICAALGLSNLKGLSLSDEEIGKYWSGVPIRLFARQDANKFITCYDEKHGLNLITDCAINGAGTVQPVSTQSPEDVGQNHHTQQYDGRREEVGTNSAVDVQRPSTNNMRSDDDMGYVSLQEFGSNETPIFFEPSANPACDGLFLEEHSLSDLDQVLSDSNMIDCVNGFIGFPPRNNE</sequence>
<organism evidence="2 3">
    <name type="scientific">Fusarium poae</name>
    <dbReference type="NCBI Taxonomy" id="36050"/>
    <lineage>
        <taxon>Eukaryota</taxon>
        <taxon>Fungi</taxon>
        <taxon>Dikarya</taxon>
        <taxon>Ascomycota</taxon>
        <taxon>Pezizomycotina</taxon>
        <taxon>Sordariomycetes</taxon>
        <taxon>Hypocreomycetidae</taxon>
        <taxon>Hypocreales</taxon>
        <taxon>Nectriaceae</taxon>
        <taxon>Fusarium</taxon>
    </lineage>
</organism>
<dbReference type="Proteomes" id="UP000091967">
    <property type="component" value="Unassembled WGS sequence"/>
</dbReference>
<protein>
    <submittedName>
        <fullName evidence="2">Uncharacterized protein</fullName>
    </submittedName>
</protein>
<dbReference type="AlphaFoldDB" id="A0A1B8AJ60"/>
<name>A0A1B8AJ60_FUSPO</name>
<accession>A0A1B8AJ60</accession>
<reference evidence="2 3" key="1">
    <citation type="submission" date="2016-06" db="EMBL/GenBank/DDBJ databases">
        <title>Living apart together: crosstalk between the core and supernumerary genomes in a fungal plant pathogen.</title>
        <authorList>
            <person name="Vanheule A."/>
            <person name="Audenaert K."/>
            <person name="Warris S."/>
            <person name="Van De Geest H."/>
            <person name="Schijlen E."/>
            <person name="Hofte M."/>
            <person name="De Saeger S."/>
            <person name="Haesaert G."/>
            <person name="Waalwijk C."/>
            <person name="Van Der Lee T."/>
        </authorList>
    </citation>
    <scope>NUCLEOTIDE SEQUENCE [LARGE SCALE GENOMIC DNA]</scope>
    <source>
        <strain evidence="2 3">2516</strain>
    </source>
</reference>
<evidence type="ECO:0000313" key="3">
    <source>
        <dbReference type="Proteomes" id="UP000091967"/>
    </source>
</evidence>
<gene>
    <name evidence="2" type="ORF">FPOA_06955</name>
</gene>
<dbReference type="EMBL" id="LYXU01000003">
    <property type="protein sequence ID" value="OBS20603.1"/>
    <property type="molecule type" value="Genomic_DNA"/>
</dbReference>